<dbReference type="STRING" id="679926.Mpet_1379"/>
<keyword evidence="4" id="KW-0808">Transferase</keyword>
<evidence type="ECO:0000313" key="5">
    <source>
        <dbReference type="Proteomes" id="UP000006565"/>
    </source>
</evidence>
<dbReference type="FunFam" id="3.90.550.10:FF:000129">
    <property type="entry name" value="Glycosyltransferase family 2 protein"/>
    <property type="match status" value="1"/>
</dbReference>
<feature type="transmembrane region" description="Helical" evidence="1">
    <location>
        <begin position="239"/>
        <end position="260"/>
    </location>
</feature>
<feature type="transmembrane region" description="Helical" evidence="1">
    <location>
        <begin position="272"/>
        <end position="292"/>
    </location>
</feature>
<dbReference type="CDD" id="cd04179">
    <property type="entry name" value="DPM_DPG-synthase_like"/>
    <property type="match status" value="1"/>
</dbReference>
<accession>E1REW8</accession>
<dbReference type="AlphaFoldDB" id="E1REW8"/>
<evidence type="ECO:0000259" key="3">
    <source>
        <dbReference type="Pfam" id="PF26629"/>
    </source>
</evidence>
<feature type="transmembrane region" description="Helical" evidence="1">
    <location>
        <begin position="355"/>
        <end position="375"/>
    </location>
</feature>
<feature type="transmembrane region" description="Helical" evidence="1">
    <location>
        <begin position="321"/>
        <end position="343"/>
    </location>
</feature>
<gene>
    <name evidence="4" type="ordered locus">Mpet_1379</name>
</gene>
<keyword evidence="1" id="KW-0472">Membrane</keyword>
<protein>
    <submittedName>
        <fullName evidence="4">Glycosyl transferase family 2</fullName>
    </submittedName>
</protein>
<proteinExistence type="predicted"/>
<evidence type="ECO:0000313" key="4">
    <source>
        <dbReference type="EMBL" id="ADN36139.1"/>
    </source>
</evidence>
<feature type="domain" description="Glycosyltransferase 2-like" evidence="2">
    <location>
        <begin position="17"/>
        <end position="176"/>
    </location>
</feature>
<dbReference type="OrthoDB" id="147253at2157"/>
<feature type="domain" description="Low-salt glycan biosynthesis hexosyltransferase Agl6 C-terminal transmembrane region" evidence="3">
    <location>
        <begin position="292"/>
        <end position="379"/>
    </location>
</feature>
<dbReference type="PANTHER" id="PTHR48090:SF7">
    <property type="entry name" value="RFBJ PROTEIN"/>
    <property type="match status" value="1"/>
</dbReference>
<dbReference type="Pfam" id="PF26629">
    <property type="entry name" value="GT2_TM_C"/>
    <property type="match status" value="1"/>
</dbReference>
<keyword evidence="1" id="KW-1133">Transmembrane helix</keyword>
<dbReference type="Gene3D" id="3.90.550.10">
    <property type="entry name" value="Spore Coat Polysaccharide Biosynthesis Protein SpsA, Chain A"/>
    <property type="match status" value="1"/>
</dbReference>
<dbReference type="InterPro" id="IPR050256">
    <property type="entry name" value="Glycosyltransferase_2"/>
</dbReference>
<evidence type="ECO:0000256" key="1">
    <source>
        <dbReference type="SAM" id="Phobius"/>
    </source>
</evidence>
<dbReference type="KEGG" id="mpi:Mpet_1379"/>
<name>E1REW8_METP4</name>
<organism evidence="4 5">
    <name type="scientific">Methanolacinia petrolearia (strain DSM 11571 / OCM 486 / SEBR 4847)</name>
    <name type="common">Methanoplanus petrolearius</name>
    <dbReference type="NCBI Taxonomy" id="679926"/>
    <lineage>
        <taxon>Archaea</taxon>
        <taxon>Methanobacteriati</taxon>
        <taxon>Methanobacteriota</taxon>
        <taxon>Stenosarchaea group</taxon>
        <taxon>Methanomicrobia</taxon>
        <taxon>Methanomicrobiales</taxon>
        <taxon>Methanomicrobiaceae</taxon>
        <taxon>Methanolacinia</taxon>
    </lineage>
</organism>
<dbReference type="eggNOG" id="arCOG00894">
    <property type="taxonomic scope" value="Archaea"/>
</dbReference>
<dbReference type="InterPro" id="IPR001173">
    <property type="entry name" value="Glyco_trans_2-like"/>
</dbReference>
<dbReference type="RefSeq" id="WP_013329316.1">
    <property type="nucleotide sequence ID" value="NC_014507.1"/>
</dbReference>
<dbReference type="CAZy" id="GT2">
    <property type="family name" value="Glycosyltransferase Family 2"/>
</dbReference>
<evidence type="ECO:0000259" key="2">
    <source>
        <dbReference type="Pfam" id="PF00535"/>
    </source>
</evidence>
<dbReference type="Pfam" id="PF00535">
    <property type="entry name" value="Glycos_transf_2"/>
    <property type="match status" value="1"/>
</dbReference>
<dbReference type="HOGENOM" id="CLU_033536_4_0_2"/>
<dbReference type="PANTHER" id="PTHR48090">
    <property type="entry name" value="UNDECAPRENYL-PHOSPHATE 4-DEOXY-4-FORMAMIDO-L-ARABINOSE TRANSFERASE-RELATED"/>
    <property type="match status" value="1"/>
</dbReference>
<dbReference type="SUPFAM" id="SSF53448">
    <property type="entry name" value="Nucleotide-diphospho-sugar transferases"/>
    <property type="match status" value="1"/>
</dbReference>
<dbReference type="InterPro" id="IPR029044">
    <property type="entry name" value="Nucleotide-diphossugar_trans"/>
</dbReference>
<dbReference type="GO" id="GO:0016740">
    <property type="term" value="F:transferase activity"/>
    <property type="evidence" value="ECO:0007669"/>
    <property type="project" value="UniProtKB-KW"/>
</dbReference>
<keyword evidence="5" id="KW-1185">Reference proteome</keyword>
<keyword evidence="1" id="KW-0812">Transmembrane</keyword>
<dbReference type="GeneID" id="9743848"/>
<reference evidence="4 5" key="1">
    <citation type="journal article" date="2010" name="Stand. Genomic Sci.">
        <title>Complete genome sequence of Methanoplanus petrolearius type strain (SEBR 4847).</title>
        <authorList>
            <person name="Brambilla E."/>
            <person name="Djao O.D."/>
            <person name="Daligault H."/>
            <person name="Lapidus A."/>
            <person name="Lucas S."/>
            <person name="Hammon N."/>
            <person name="Nolan M."/>
            <person name="Tice H."/>
            <person name="Cheng J.F."/>
            <person name="Han C."/>
            <person name="Tapia R."/>
            <person name="Goodwin L."/>
            <person name="Pitluck S."/>
            <person name="Liolios K."/>
            <person name="Ivanova N."/>
            <person name="Mavromatis K."/>
            <person name="Mikhailova N."/>
            <person name="Pati A."/>
            <person name="Chen A."/>
            <person name="Palaniappan K."/>
            <person name="Land M."/>
            <person name="Hauser L."/>
            <person name="Chang Y.J."/>
            <person name="Jeffries C.D."/>
            <person name="Rohde M."/>
            <person name="Spring S."/>
            <person name="Sikorski J."/>
            <person name="Goker M."/>
            <person name="Woyke T."/>
            <person name="Bristow J."/>
            <person name="Eisen J.A."/>
            <person name="Markowitz V."/>
            <person name="Hugenholtz P."/>
            <person name="Kyrpides N.C."/>
            <person name="Klenk H.P."/>
        </authorList>
    </citation>
    <scope>NUCLEOTIDE SEQUENCE [LARGE SCALE GENOMIC DNA]</scope>
    <source>
        <strain evidence="5">DSM 11571 / OCM 486 / SEBR 4847</strain>
    </source>
</reference>
<dbReference type="EMBL" id="CP002117">
    <property type="protein sequence ID" value="ADN36139.1"/>
    <property type="molecule type" value="Genomic_DNA"/>
</dbReference>
<dbReference type="Proteomes" id="UP000006565">
    <property type="component" value="Chromosome"/>
</dbReference>
<dbReference type="InterPro" id="IPR058718">
    <property type="entry name" value="Agl6_TM_C"/>
</dbReference>
<sequence>MNENPAPKLKEDHPYVSVILPALNEELTIADCIEEIKTVLEENNISAEIIVSSSSTDRTDEIAEKLGAKVIRPEKKGYGNAYLYAFREALGEIIVILDADGTYDIKKIPEFIKEIESGSDFVMGSRLKGNIMKGAMPALHQYIGNPVLTWMLNKVFKTNISDAHCGMRAIKKEALDSLNLKTPGMEFASEMIIEAARKNLKISEVPIDYYPRKAPSNLHSFADGWRHVRFMLLYQPLPFLAIPGFFFFIMGAVLMAIYYLEGNLENSNLHSFVLASILFIGGLQAILMGINIKTYSIIAGYNEDVGIITKIANYQNLERELVAGIIIIAAGAIIGLYIILNWIESGFGSLSQVTNAVIALTLFLSGMQIIFSAVFNSMMLINYDD</sequence>